<dbReference type="SUPFAM" id="SSF56059">
    <property type="entry name" value="Glutathione synthetase ATP-binding domain-like"/>
    <property type="match status" value="1"/>
</dbReference>
<dbReference type="Proteomes" id="UP001190700">
    <property type="component" value="Unassembled WGS sequence"/>
</dbReference>
<feature type="region of interest" description="Disordered" evidence="8">
    <location>
        <begin position="62"/>
        <end position="211"/>
    </location>
</feature>
<dbReference type="PANTHER" id="PTHR45870:SF2">
    <property type="entry name" value="TUBULIN MONOGLYCYLASE TTLL3"/>
    <property type="match status" value="1"/>
</dbReference>
<reference evidence="10 11" key="1">
    <citation type="journal article" date="2015" name="Genome Biol. Evol.">
        <title>Comparative Genomics of a Bacterivorous Green Alga Reveals Evolutionary Causalities and Consequences of Phago-Mixotrophic Mode of Nutrition.</title>
        <authorList>
            <person name="Burns J.A."/>
            <person name="Paasch A."/>
            <person name="Narechania A."/>
            <person name="Kim E."/>
        </authorList>
    </citation>
    <scope>NUCLEOTIDE SEQUENCE [LARGE SCALE GENOMIC DNA]</scope>
    <source>
        <strain evidence="10 11">PLY_AMNH</strain>
    </source>
</reference>
<feature type="compositionally biased region" description="Low complexity" evidence="8">
    <location>
        <begin position="377"/>
        <end position="395"/>
    </location>
</feature>
<dbReference type="PANTHER" id="PTHR45870">
    <property type="entry name" value="TUBULIN MONOGLYCYLASE TTLL3"/>
    <property type="match status" value="1"/>
</dbReference>
<dbReference type="GO" id="GO:0005524">
    <property type="term" value="F:ATP binding"/>
    <property type="evidence" value="ECO:0007669"/>
    <property type="project" value="UniProtKB-UniRule"/>
</dbReference>
<feature type="compositionally biased region" description="Low complexity" evidence="8">
    <location>
        <begin position="74"/>
        <end position="102"/>
    </location>
</feature>
<evidence type="ECO:0000256" key="7">
    <source>
        <dbReference type="SAM" id="Coils"/>
    </source>
</evidence>
<evidence type="ECO:0000256" key="4">
    <source>
        <dbReference type="ARBA" id="ARBA00022741"/>
    </source>
</evidence>
<dbReference type="InterPro" id="IPR051437">
    <property type="entry name" value="TTLL_monoglycylase"/>
</dbReference>
<feature type="compositionally biased region" description="Low complexity" evidence="8">
    <location>
        <begin position="177"/>
        <end position="193"/>
    </location>
</feature>
<dbReference type="Pfam" id="PF03133">
    <property type="entry name" value="TTL"/>
    <property type="match status" value="1"/>
</dbReference>
<feature type="region of interest" description="Disordered" evidence="8">
    <location>
        <begin position="999"/>
        <end position="1038"/>
    </location>
</feature>
<name>A0AAE0FQ25_9CHLO</name>
<accession>A0AAE0FQ25</accession>
<feature type="region of interest" description="Disordered" evidence="8">
    <location>
        <begin position="316"/>
        <end position="419"/>
    </location>
</feature>
<dbReference type="GO" id="GO:0005737">
    <property type="term" value="C:cytoplasm"/>
    <property type="evidence" value="ECO:0007669"/>
    <property type="project" value="UniProtKB-SubCell"/>
</dbReference>
<sequence length="1374" mass="149720">MFVDDARKTKKRQAKNSCSSSAMCHGSSLQSFGPEAGDWLQLVHRLRATLESEREAAEVISRELPAADSDEPGAPASAWSLLEEALLQRGSSPPSAGRPSAPVSRTGTPATSSRKSTAPLPRQNLPRQNPHVAGPQRGGAVPHKLPRSTSSRAPQQDAERPRHKSSSRKQAPPSRPPTSGSATSTSSPSAPTTGLRALLQQSSTFGGGLPGALDCPAPDIRGKETERLSGGVLNGMVEDDVFETLAYMAEDDFAAAPSMAGSALHPLRAGWTDGAKGSREQAERQEPDGKTPRRSAAVEQFMSLPMRAVNRAALRPPCDLRGKDPAMPVSPARPTSAPTSLVHHPEALAQSAQSHARPEPSTEPTHLGPRLASSTTPLGSSRGRLASGRGRPSSAYHGAQEKLQAEASSERECLRSSTDELNAADSLPLRRASSAGNTVRDIRDSLECAQQVGSSKNQGSKGLRESRAAVAAGVYSSGARALLRLKRAQAKALRASKTPQQRAMAAELAARVRDNISSIQDMVWEAEEKVIVEKENEELQRRAQLQRLGLDKVDTKYDKVVIEAPVIAEPRPPPRPVTPPREVALAAAAAIKEKATLNLQNIKKDQEEELRAQEEQVKKAERRRKLLDKMVMAKVLKQLEEFRANGGVEEKERKKQEDIMEGVQIRPHLMSVRDLKAWRRRNGHSEDMQVFVLDGTYGVGVRARLLQRGWIENRDPGSMCFNLCWTLRSQDIVYEVLEPSQVVNHIQGMGLLTTKAGLSNVMQRMHWEYDVSPHSVLPRLYDATTPSELLEFQQDFQQTAAAAVVQMAAEAMQPDDDPVKGRAPMTCFCPRVLYWSVLACQEHLRRHPRVSPGLHWSSRSLSDAGDPIIHDGTEDIDPSLVLPPPKKRSPAAATPRVEPAESKPATPATKPGGVELRAEHAPGGEENGDEGAAEPISTREDVKEEEDLGWSERHLTLKEHQWDAILEHLEELNAIAWGHQTAMLHRCVPFSCSAAAACAAPGPSRPSSAVHRDEAPRSSVTASGLHLTATADEDKPSNVPSLKLLEEASNATLNAMWKRWPDSYYMNNTGNAWVVKPSEAARGEGVKVGDNLKRVTQYAMDGPHRVIQKYMESPFAVRGHKMDVRQWVLVTRADPLEVYFFDECLIRLSSAPYSLDPRGFPDTAVHVCNQTLQKTVASYNAATGFAGDKNMWSSARMKQYLEEETHWGGAAWEDEVVPRMKEVALQVLRCAAPDLTQREGGGAFELLGFDFLLDESLGVWLLEINESPCLRPSTPAKAAACSRMMDGLIRLVLQLPAFTDVAAVSNEGTHGLSSEGVDAVLGGWQLLTDPENDAEDSARGEWAAAAGKNYELTVCGQRLQRATSGSSRLKSARR</sequence>
<dbReference type="GO" id="GO:0015630">
    <property type="term" value="C:microtubule cytoskeleton"/>
    <property type="evidence" value="ECO:0007669"/>
    <property type="project" value="TreeGrafter"/>
</dbReference>
<dbReference type="PROSITE" id="PS51221">
    <property type="entry name" value="TTL"/>
    <property type="match status" value="1"/>
</dbReference>
<keyword evidence="5 6" id="KW-0067">ATP-binding</keyword>
<dbReference type="GO" id="GO:0070736">
    <property type="term" value="F:protein-glycine ligase activity, initiating"/>
    <property type="evidence" value="ECO:0007669"/>
    <property type="project" value="TreeGrafter"/>
</dbReference>
<evidence type="ECO:0000256" key="8">
    <source>
        <dbReference type="SAM" id="MobiDB-lite"/>
    </source>
</evidence>
<evidence type="ECO:0000256" key="5">
    <source>
        <dbReference type="ARBA" id="ARBA00022840"/>
    </source>
</evidence>
<gene>
    <name evidence="10" type="ORF">CYMTET_27583</name>
</gene>
<feature type="compositionally biased region" description="Polar residues" evidence="8">
    <location>
        <begin position="103"/>
        <end position="116"/>
    </location>
</feature>
<dbReference type="EMBL" id="LGRX02015204">
    <property type="protein sequence ID" value="KAK3263623.1"/>
    <property type="molecule type" value="Genomic_DNA"/>
</dbReference>
<evidence type="ECO:0000256" key="2">
    <source>
        <dbReference type="ARBA" id="ARBA00022490"/>
    </source>
</evidence>
<evidence type="ECO:0000313" key="11">
    <source>
        <dbReference type="Proteomes" id="UP001190700"/>
    </source>
</evidence>
<organism evidence="10 11">
    <name type="scientific">Cymbomonas tetramitiformis</name>
    <dbReference type="NCBI Taxonomy" id="36881"/>
    <lineage>
        <taxon>Eukaryota</taxon>
        <taxon>Viridiplantae</taxon>
        <taxon>Chlorophyta</taxon>
        <taxon>Pyramimonadophyceae</taxon>
        <taxon>Pyramimonadales</taxon>
        <taxon>Pyramimonadaceae</taxon>
        <taxon>Cymbomonas</taxon>
    </lineage>
</organism>
<dbReference type="PROSITE" id="PS50975">
    <property type="entry name" value="ATP_GRASP"/>
    <property type="match status" value="1"/>
</dbReference>
<proteinExistence type="predicted"/>
<comment type="caution">
    <text evidence="10">The sequence shown here is derived from an EMBL/GenBank/DDBJ whole genome shotgun (WGS) entry which is preliminary data.</text>
</comment>
<evidence type="ECO:0000256" key="3">
    <source>
        <dbReference type="ARBA" id="ARBA00022598"/>
    </source>
</evidence>
<feature type="compositionally biased region" description="Basic and acidic residues" evidence="8">
    <location>
        <begin position="399"/>
        <end position="418"/>
    </location>
</feature>
<dbReference type="InterPro" id="IPR011761">
    <property type="entry name" value="ATP-grasp"/>
</dbReference>
<dbReference type="InterPro" id="IPR004344">
    <property type="entry name" value="TTL/TTLL_fam"/>
</dbReference>
<evidence type="ECO:0000313" key="10">
    <source>
        <dbReference type="EMBL" id="KAK3263623.1"/>
    </source>
</evidence>
<feature type="compositionally biased region" description="Low complexity" evidence="8">
    <location>
        <begin position="17"/>
        <end position="28"/>
    </location>
</feature>
<keyword evidence="4 6" id="KW-0547">Nucleotide-binding</keyword>
<evidence type="ECO:0000256" key="1">
    <source>
        <dbReference type="ARBA" id="ARBA00004496"/>
    </source>
</evidence>
<keyword evidence="3" id="KW-0436">Ligase</keyword>
<keyword evidence="7" id="KW-0175">Coiled coil</keyword>
<feature type="coiled-coil region" evidence="7">
    <location>
        <begin position="596"/>
        <end position="630"/>
    </location>
</feature>
<comment type="subcellular location">
    <subcellularLocation>
        <location evidence="1">Cytoplasm</location>
    </subcellularLocation>
</comment>
<feature type="region of interest" description="Disordered" evidence="8">
    <location>
        <begin position="1"/>
        <end position="30"/>
    </location>
</feature>
<dbReference type="GO" id="GO:0046872">
    <property type="term" value="F:metal ion binding"/>
    <property type="evidence" value="ECO:0007669"/>
    <property type="project" value="InterPro"/>
</dbReference>
<evidence type="ECO:0000259" key="9">
    <source>
        <dbReference type="PROSITE" id="PS50975"/>
    </source>
</evidence>
<keyword evidence="11" id="KW-1185">Reference proteome</keyword>
<feature type="domain" description="ATP-grasp" evidence="9">
    <location>
        <begin position="1029"/>
        <end position="1293"/>
    </location>
</feature>
<evidence type="ECO:0000256" key="6">
    <source>
        <dbReference type="PROSITE-ProRule" id="PRU00409"/>
    </source>
</evidence>
<feature type="compositionally biased region" description="Basic and acidic residues" evidence="8">
    <location>
        <begin position="276"/>
        <end position="291"/>
    </location>
</feature>
<keyword evidence="2" id="KW-0963">Cytoplasm</keyword>
<feature type="region of interest" description="Disordered" evidence="8">
    <location>
        <begin position="848"/>
        <end position="949"/>
    </location>
</feature>
<feature type="region of interest" description="Disordered" evidence="8">
    <location>
        <begin position="270"/>
        <end position="295"/>
    </location>
</feature>
<protein>
    <recommendedName>
        <fullName evidence="9">ATP-grasp domain-containing protein</fullName>
    </recommendedName>
</protein>
<dbReference type="Gene3D" id="3.30.470.20">
    <property type="entry name" value="ATP-grasp fold, B domain"/>
    <property type="match status" value="1"/>
</dbReference>
<feature type="compositionally biased region" description="Low complexity" evidence="8">
    <location>
        <begin position="999"/>
        <end position="1009"/>
    </location>
</feature>